<evidence type="ECO:0000256" key="2">
    <source>
        <dbReference type="SAM" id="Phobius"/>
    </source>
</evidence>
<dbReference type="PROSITE" id="PS50211">
    <property type="entry name" value="DENN"/>
    <property type="match status" value="1"/>
</dbReference>
<dbReference type="InterPro" id="IPR024224">
    <property type="entry name" value="DENND6"/>
</dbReference>
<dbReference type="PANTHER" id="PTHR13677:SF0">
    <property type="entry name" value="LD41638P"/>
    <property type="match status" value="1"/>
</dbReference>
<proteinExistence type="inferred from homology"/>
<keyword evidence="2" id="KW-0472">Membrane</keyword>
<evidence type="ECO:0000313" key="5">
    <source>
        <dbReference type="Proteomes" id="UP000305067"/>
    </source>
</evidence>
<gene>
    <name evidence="4" type="ORF">BDV98DRAFT_503160</name>
</gene>
<dbReference type="GO" id="GO:0005085">
    <property type="term" value="F:guanyl-nucleotide exchange factor activity"/>
    <property type="evidence" value="ECO:0007669"/>
    <property type="project" value="InterPro"/>
</dbReference>
<dbReference type="EMBL" id="ML178819">
    <property type="protein sequence ID" value="TFL04189.1"/>
    <property type="molecule type" value="Genomic_DNA"/>
</dbReference>
<evidence type="ECO:0000313" key="4">
    <source>
        <dbReference type="EMBL" id="TFL04189.1"/>
    </source>
</evidence>
<comment type="similarity">
    <text evidence="1">Belongs to the DENND6 family.</text>
</comment>
<keyword evidence="2" id="KW-1133">Transmembrane helix</keyword>
<reference evidence="4 5" key="1">
    <citation type="journal article" date="2019" name="Nat. Ecol. Evol.">
        <title>Megaphylogeny resolves global patterns of mushroom evolution.</title>
        <authorList>
            <person name="Varga T."/>
            <person name="Krizsan K."/>
            <person name="Foldi C."/>
            <person name="Dima B."/>
            <person name="Sanchez-Garcia M."/>
            <person name="Sanchez-Ramirez S."/>
            <person name="Szollosi G.J."/>
            <person name="Szarkandi J.G."/>
            <person name="Papp V."/>
            <person name="Albert L."/>
            <person name="Andreopoulos W."/>
            <person name="Angelini C."/>
            <person name="Antonin V."/>
            <person name="Barry K.W."/>
            <person name="Bougher N.L."/>
            <person name="Buchanan P."/>
            <person name="Buyck B."/>
            <person name="Bense V."/>
            <person name="Catcheside P."/>
            <person name="Chovatia M."/>
            <person name="Cooper J."/>
            <person name="Damon W."/>
            <person name="Desjardin D."/>
            <person name="Finy P."/>
            <person name="Geml J."/>
            <person name="Haridas S."/>
            <person name="Hughes K."/>
            <person name="Justo A."/>
            <person name="Karasinski D."/>
            <person name="Kautmanova I."/>
            <person name="Kiss B."/>
            <person name="Kocsube S."/>
            <person name="Kotiranta H."/>
            <person name="LaButti K.M."/>
            <person name="Lechner B.E."/>
            <person name="Liimatainen K."/>
            <person name="Lipzen A."/>
            <person name="Lukacs Z."/>
            <person name="Mihaltcheva S."/>
            <person name="Morgado L.N."/>
            <person name="Niskanen T."/>
            <person name="Noordeloos M.E."/>
            <person name="Ohm R.A."/>
            <person name="Ortiz-Santana B."/>
            <person name="Ovrebo C."/>
            <person name="Racz N."/>
            <person name="Riley R."/>
            <person name="Savchenko A."/>
            <person name="Shiryaev A."/>
            <person name="Soop K."/>
            <person name="Spirin V."/>
            <person name="Szebenyi C."/>
            <person name="Tomsovsky M."/>
            <person name="Tulloss R.E."/>
            <person name="Uehling J."/>
            <person name="Grigoriev I.V."/>
            <person name="Vagvolgyi C."/>
            <person name="Papp T."/>
            <person name="Martin F.M."/>
            <person name="Miettinen O."/>
            <person name="Hibbett D.S."/>
            <person name="Nagy L.G."/>
        </authorList>
    </citation>
    <scope>NUCLEOTIDE SEQUENCE [LARGE SCALE GENOMIC DNA]</scope>
    <source>
        <strain evidence="4 5">CBS 309.79</strain>
    </source>
</reference>
<dbReference type="AlphaFoldDB" id="A0A5C3QV10"/>
<keyword evidence="2" id="KW-0812">Transmembrane</keyword>
<evidence type="ECO:0000256" key="1">
    <source>
        <dbReference type="ARBA" id="ARBA00007159"/>
    </source>
</evidence>
<dbReference type="STRING" id="1884261.A0A5C3QV10"/>
<keyword evidence="5" id="KW-1185">Reference proteome</keyword>
<accession>A0A5C3QV10</accession>
<name>A0A5C3QV10_9AGAR</name>
<dbReference type="Proteomes" id="UP000305067">
    <property type="component" value="Unassembled WGS sequence"/>
</dbReference>
<protein>
    <recommendedName>
        <fullName evidence="3">UDENN domain-containing protein</fullName>
    </recommendedName>
</protein>
<dbReference type="OrthoDB" id="10265409at2759"/>
<sequence>MQDQGARSRLRRWIKAIVIGVLSSAWFVAWVSPSTSVEFDLDEGPVVNGVCPPLDLPDAAWESIAFSSFPDCLQSDQGSQAHSFRIRCDPQVSPDGYLLGFSHFTRSRDTASKRGYTQRSLVILSHRQFPALFTVVASKIGQVYELHGLPALEASCQNIANWPDLCPGAALMLGVAGAVLRVELPHSDDEQQFAETSSFGARFDPRSHILASFTPFTPAPIELFGATLSHLWSIWECLILCNEGLLLFGTSPAATSQAAWWFRDLLRPIPLAHDIRPYFTLQDQDHSRLVNKMPASPGLILGVTNPFFERLCQHWPHVLSLAYVCDGSRPKSTTDSHVIAGPPPGWKTTHKRYISKDRSLLKRVEDLSRGTQNDKLEASLAVLRHFHSRTASFLVPLNRYLQTLIPPPSELRLLSPEERRLKPFNNADFFASLKKPGAASPLPFKSSGKRTEFYERWFRSPAFGVWLGEQDRVVREVLERGRG</sequence>
<dbReference type="PANTHER" id="PTHR13677">
    <property type="entry name" value="LD41638P"/>
    <property type="match status" value="1"/>
</dbReference>
<feature type="transmembrane region" description="Helical" evidence="2">
    <location>
        <begin position="12"/>
        <end position="31"/>
    </location>
</feature>
<organism evidence="4 5">
    <name type="scientific">Pterulicium gracile</name>
    <dbReference type="NCBI Taxonomy" id="1884261"/>
    <lineage>
        <taxon>Eukaryota</taxon>
        <taxon>Fungi</taxon>
        <taxon>Dikarya</taxon>
        <taxon>Basidiomycota</taxon>
        <taxon>Agaricomycotina</taxon>
        <taxon>Agaricomycetes</taxon>
        <taxon>Agaricomycetidae</taxon>
        <taxon>Agaricales</taxon>
        <taxon>Pleurotineae</taxon>
        <taxon>Pterulaceae</taxon>
        <taxon>Pterulicium</taxon>
    </lineage>
</organism>
<evidence type="ECO:0000259" key="3">
    <source>
        <dbReference type="PROSITE" id="PS50211"/>
    </source>
</evidence>
<feature type="domain" description="UDENN" evidence="3">
    <location>
        <begin position="32"/>
        <end position="468"/>
    </location>
</feature>
<dbReference type="InterPro" id="IPR037516">
    <property type="entry name" value="Tripartite_DENN"/>
</dbReference>
<dbReference type="GO" id="GO:0055037">
    <property type="term" value="C:recycling endosome"/>
    <property type="evidence" value="ECO:0007669"/>
    <property type="project" value="TreeGrafter"/>
</dbReference>